<evidence type="ECO:0000313" key="2">
    <source>
        <dbReference type="EMBL" id="CAF1592691.1"/>
    </source>
</evidence>
<dbReference type="EMBL" id="CAJNOR010006344">
    <property type="protein sequence ID" value="CAF1592691.1"/>
    <property type="molecule type" value="Genomic_DNA"/>
</dbReference>
<dbReference type="Proteomes" id="UP000663828">
    <property type="component" value="Unassembled WGS sequence"/>
</dbReference>
<organism evidence="1 4">
    <name type="scientific">Adineta ricciae</name>
    <name type="common">Rotifer</name>
    <dbReference type="NCBI Taxonomy" id="249248"/>
    <lineage>
        <taxon>Eukaryota</taxon>
        <taxon>Metazoa</taxon>
        <taxon>Spiralia</taxon>
        <taxon>Gnathifera</taxon>
        <taxon>Rotifera</taxon>
        <taxon>Eurotatoria</taxon>
        <taxon>Bdelloidea</taxon>
        <taxon>Adinetida</taxon>
        <taxon>Adinetidae</taxon>
        <taxon>Adineta</taxon>
    </lineage>
</organism>
<reference evidence="1" key="1">
    <citation type="submission" date="2021-02" db="EMBL/GenBank/DDBJ databases">
        <authorList>
            <person name="Nowell W R."/>
        </authorList>
    </citation>
    <scope>NUCLEOTIDE SEQUENCE</scope>
</reference>
<evidence type="ECO:0000313" key="3">
    <source>
        <dbReference type="Proteomes" id="UP000663828"/>
    </source>
</evidence>
<dbReference type="EMBL" id="CAJNOJ010000319">
    <property type="protein sequence ID" value="CAF1396228.1"/>
    <property type="molecule type" value="Genomic_DNA"/>
</dbReference>
<comment type="caution">
    <text evidence="1">The sequence shown here is derived from an EMBL/GenBank/DDBJ whole genome shotgun (WGS) entry which is preliminary data.</text>
</comment>
<gene>
    <name evidence="1" type="ORF">EDS130_LOCUS35752</name>
    <name evidence="2" type="ORF">XAT740_LOCUS46746</name>
</gene>
<name>A0A815KYV0_ADIRI</name>
<accession>A0A815KYV0</accession>
<keyword evidence="3" id="KW-1185">Reference proteome</keyword>
<dbReference type="AlphaFoldDB" id="A0A815KYV0"/>
<proteinExistence type="predicted"/>
<protein>
    <submittedName>
        <fullName evidence="1">Uncharacterized protein</fullName>
    </submittedName>
</protein>
<dbReference type="Proteomes" id="UP000663852">
    <property type="component" value="Unassembled WGS sequence"/>
</dbReference>
<evidence type="ECO:0000313" key="1">
    <source>
        <dbReference type="EMBL" id="CAF1396228.1"/>
    </source>
</evidence>
<sequence>MIPNDFFSFDPTCIPTGTNEFVVKSYTKYNDSESPSDANSIPSIHSTSIKLPRPINPALESNIGFYRNRNMNFPDFLRVIIDNNSNESTEIFIGSCDFISTSSVLLDSQDPNSDADLSPSIGNFDAATLSLASDDEDADFCRDRDDEEAGRGNDLSSNV</sequence>
<evidence type="ECO:0000313" key="4">
    <source>
        <dbReference type="Proteomes" id="UP000663852"/>
    </source>
</evidence>